<dbReference type="GO" id="GO:0003700">
    <property type="term" value="F:DNA-binding transcription factor activity"/>
    <property type="evidence" value="ECO:0007669"/>
    <property type="project" value="TreeGrafter"/>
</dbReference>
<keyword evidence="2 5" id="KW-0238">DNA-binding</keyword>
<evidence type="ECO:0000313" key="6">
    <source>
        <dbReference type="Proteomes" id="UP001300383"/>
    </source>
</evidence>
<keyword evidence="1" id="KW-0805">Transcription regulation</keyword>
<dbReference type="PRINTS" id="PR00036">
    <property type="entry name" value="HTHLACI"/>
</dbReference>
<evidence type="ECO:0000256" key="2">
    <source>
        <dbReference type="ARBA" id="ARBA00023125"/>
    </source>
</evidence>
<proteinExistence type="predicted"/>
<sequence>MPNIKDVAAAAGVSISTVSRVLNHSGNVDDVLADRVIRAVQETGYSANPIASSLKSTRRNQIAIVIPTLRRNYYTDIIKGISEFFYKKNITPVILESDGILEKEKELIRSLEKLWIDGIILIPGQRQEDREYAEYEKSLSQLKKSGTRIPVVLLESHDMNRELDLVRVDHEAAFYAMTEHLLEIGRHEIAYLGNAEDAPLHHLALCGVERAMMDYGLCLDRKLIRNNNYTVLDGYHSMMDLLACGKRPDGIVCVNDQVASGALAACREQEIAVPQEAALVGFEGTALSIITSPSITTMIAPRYEMGAEAARLLFERMEGAEEEPKRIFMRVHMAVRDSTMNSATKRLDVMFDE</sequence>
<dbReference type="GO" id="GO:0000976">
    <property type="term" value="F:transcription cis-regulatory region binding"/>
    <property type="evidence" value="ECO:0007669"/>
    <property type="project" value="TreeGrafter"/>
</dbReference>
<dbReference type="InterPro" id="IPR000843">
    <property type="entry name" value="HTH_LacI"/>
</dbReference>
<keyword evidence="3" id="KW-0804">Transcription</keyword>
<dbReference type="PROSITE" id="PS00356">
    <property type="entry name" value="HTH_LACI_1"/>
    <property type="match status" value="1"/>
</dbReference>
<organism evidence="5 6">
    <name type="scientific">Fusibacillus kribbianus</name>
    <dbReference type="NCBI Taxonomy" id="3044208"/>
    <lineage>
        <taxon>Bacteria</taxon>
        <taxon>Bacillati</taxon>
        <taxon>Bacillota</taxon>
        <taxon>Clostridia</taxon>
        <taxon>Lachnospirales</taxon>
        <taxon>Lachnospiraceae</taxon>
        <taxon>Fusibacillus</taxon>
    </lineage>
</organism>
<dbReference type="SMART" id="SM00354">
    <property type="entry name" value="HTH_LACI"/>
    <property type="match status" value="1"/>
</dbReference>
<dbReference type="EMBL" id="JASGBQ010000001">
    <property type="protein sequence ID" value="MDI9240891.1"/>
    <property type="molecule type" value="Genomic_DNA"/>
</dbReference>
<dbReference type="Proteomes" id="UP001300383">
    <property type="component" value="Unassembled WGS sequence"/>
</dbReference>
<name>A0AAP4BAB3_9FIRM</name>
<dbReference type="PROSITE" id="PS50932">
    <property type="entry name" value="HTH_LACI_2"/>
    <property type="match status" value="1"/>
</dbReference>
<dbReference type="SUPFAM" id="SSF47413">
    <property type="entry name" value="lambda repressor-like DNA-binding domains"/>
    <property type="match status" value="1"/>
</dbReference>
<evidence type="ECO:0000259" key="4">
    <source>
        <dbReference type="PROSITE" id="PS50932"/>
    </source>
</evidence>
<dbReference type="SUPFAM" id="SSF53822">
    <property type="entry name" value="Periplasmic binding protein-like I"/>
    <property type="match status" value="1"/>
</dbReference>
<dbReference type="Gene3D" id="3.40.50.2300">
    <property type="match status" value="2"/>
</dbReference>
<keyword evidence="6" id="KW-1185">Reference proteome</keyword>
<dbReference type="CDD" id="cd01392">
    <property type="entry name" value="HTH_LacI"/>
    <property type="match status" value="1"/>
</dbReference>
<gene>
    <name evidence="5" type="ORF">QJ036_00150</name>
</gene>
<protein>
    <submittedName>
        <fullName evidence="5">LacI family DNA-binding transcriptional regulator</fullName>
    </submittedName>
</protein>
<accession>A0AAP4BAB3</accession>
<dbReference type="InterPro" id="IPR028082">
    <property type="entry name" value="Peripla_BP_I"/>
</dbReference>
<dbReference type="Pfam" id="PF13377">
    <property type="entry name" value="Peripla_BP_3"/>
    <property type="match status" value="1"/>
</dbReference>
<evidence type="ECO:0000256" key="1">
    <source>
        <dbReference type="ARBA" id="ARBA00023015"/>
    </source>
</evidence>
<evidence type="ECO:0000313" key="5">
    <source>
        <dbReference type="EMBL" id="MDI9240891.1"/>
    </source>
</evidence>
<dbReference type="PANTHER" id="PTHR30146">
    <property type="entry name" value="LACI-RELATED TRANSCRIPTIONAL REPRESSOR"/>
    <property type="match status" value="1"/>
</dbReference>
<dbReference type="Gene3D" id="1.10.260.40">
    <property type="entry name" value="lambda repressor-like DNA-binding domains"/>
    <property type="match status" value="1"/>
</dbReference>
<reference evidence="5 6" key="1">
    <citation type="submission" date="2023-05" db="EMBL/GenBank/DDBJ databases">
        <title>[ruminococcus] sp. nov., isolated from a pig farm feces dump.</title>
        <authorList>
            <person name="Chang Y.-H."/>
        </authorList>
    </citation>
    <scope>NUCLEOTIDE SEQUENCE [LARGE SCALE GENOMIC DNA]</scope>
    <source>
        <strain evidence="5 6">YH-rum2234</strain>
    </source>
</reference>
<comment type="caution">
    <text evidence="5">The sequence shown here is derived from an EMBL/GenBank/DDBJ whole genome shotgun (WGS) entry which is preliminary data.</text>
</comment>
<dbReference type="PANTHER" id="PTHR30146:SF109">
    <property type="entry name" value="HTH-TYPE TRANSCRIPTIONAL REGULATOR GALS"/>
    <property type="match status" value="1"/>
</dbReference>
<dbReference type="CDD" id="cd06267">
    <property type="entry name" value="PBP1_LacI_sugar_binding-like"/>
    <property type="match status" value="1"/>
</dbReference>
<feature type="domain" description="HTH lacI-type" evidence="4">
    <location>
        <begin position="2"/>
        <end position="56"/>
    </location>
</feature>
<dbReference type="InterPro" id="IPR046335">
    <property type="entry name" value="LacI/GalR-like_sensor"/>
</dbReference>
<evidence type="ECO:0000256" key="3">
    <source>
        <dbReference type="ARBA" id="ARBA00023163"/>
    </source>
</evidence>
<dbReference type="InterPro" id="IPR010982">
    <property type="entry name" value="Lambda_DNA-bd_dom_sf"/>
</dbReference>
<dbReference type="Pfam" id="PF00356">
    <property type="entry name" value="LacI"/>
    <property type="match status" value="1"/>
</dbReference>
<dbReference type="AlphaFoldDB" id="A0AAP4BAB3"/>